<sequence length="99" mass="12094">MNYKDIIKSYLVDLFPNYKTIQVEPFLDKVTMTKEYKNLVNYKTFLGIKYAKSYSKTKENRIIYFTKDGNLHDLRTHQRIYFVFGVDPENRVIYWKYDI</sequence>
<evidence type="ECO:0000313" key="2">
    <source>
        <dbReference type="Proteomes" id="UP000829276"/>
    </source>
</evidence>
<dbReference type="EMBL" id="OM634653">
    <property type="protein sequence ID" value="UNH58497.1"/>
    <property type="molecule type" value="Genomic_DNA"/>
</dbReference>
<name>A0AC61TSD9_9CAUD</name>
<protein>
    <submittedName>
        <fullName evidence="1">Uncharacterized protein</fullName>
    </submittedName>
</protein>
<dbReference type="Proteomes" id="UP000829276">
    <property type="component" value="Segment"/>
</dbReference>
<reference evidence="1" key="1">
    <citation type="submission" date="2022-02" db="EMBL/GenBank/DDBJ databases">
        <authorList>
            <person name="Nazir A."/>
            <person name="Chen Y."/>
            <person name="Liu Y."/>
        </authorList>
    </citation>
    <scope>NUCLEOTIDE SEQUENCE</scope>
</reference>
<keyword evidence="2" id="KW-1185">Reference proteome</keyword>
<evidence type="ECO:0000313" key="1">
    <source>
        <dbReference type="EMBL" id="UNH58497.1"/>
    </source>
</evidence>
<proteinExistence type="predicted"/>
<accession>A0AC61TSD9</accession>
<organism evidence="1 2">
    <name type="scientific">Bacillus phage vB_BsuS_PJN02</name>
    <dbReference type="NCBI Taxonomy" id="2920374"/>
    <lineage>
        <taxon>Viruses</taxon>
        <taxon>Duplodnaviria</taxon>
        <taxon>Heunggongvirae</taxon>
        <taxon>Uroviricota</taxon>
        <taxon>Caudoviricetes</taxon>
        <taxon>Heleneionescovirinae</taxon>
        <taxon>Zhangjivirus</taxon>
        <taxon>Zhangjivirus PJN02</taxon>
    </lineage>
</organism>